<comment type="caution">
    <text evidence="2">The sequence shown here is derived from an EMBL/GenBank/DDBJ whole genome shotgun (WGS) entry which is preliminary data.</text>
</comment>
<gene>
    <name evidence="2" type="ORF">HNR48_003511</name>
</gene>
<protein>
    <submittedName>
        <fullName evidence="2">Uncharacterized protein (DUF885 family)</fullName>
    </submittedName>
</protein>
<dbReference type="Pfam" id="PF05960">
    <property type="entry name" value="DUF885"/>
    <property type="match status" value="1"/>
</dbReference>
<accession>A0A7X0JVU7</accession>
<proteinExistence type="predicted"/>
<reference evidence="2 3" key="1">
    <citation type="submission" date="2020-08" db="EMBL/GenBank/DDBJ databases">
        <title>Genomic Encyclopedia of Type Strains, Phase IV (KMG-IV): sequencing the most valuable type-strain genomes for metagenomic binning, comparative biology and taxonomic classification.</title>
        <authorList>
            <person name="Goeker M."/>
        </authorList>
    </citation>
    <scope>NUCLEOTIDE SEQUENCE [LARGE SCALE GENOMIC DNA]</scope>
    <source>
        <strain evidence="2 3">DSM 22368</strain>
    </source>
</reference>
<dbReference type="Proteomes" id="UP000528457">
    <property type="component" value="Unassembled WGS sequence"/>
</dbReference>
<dbReference type="RefSeq" id="WP_166843691.1">
    <property type="nucleotide sequence ID" value="NZ_JAAONY010000003.1"/>
</dbReference>
<name>A0A7X0JVU7_9GAMM</name>
<dbReference type="InParanoid" id="A0A7X0JVU7"/>
<keyword evidence="3" id="KW-1185">Reference proteome</keyword>
<keyword evidence="1" id="KW-0732">Signal</keyword>
<feature type="chain" id="PRO_5030812420" evidence="1">
    <location>
        <begin position="32"/>
        <end position="592"/>
    </location>
</feature>
<dbReference type="InterPro" id="IPR010281">
    <property type="entry name" value="DUF885"/>
</dbReference>
<evidence type="ECO:0000313" key="3">
    <source>
        <dbReference type="Proteomes" id="UP000528457"/>
    </source>
</evidence>
<dbReference type="AlphaFoldDB" id="A0A7X0JVU7"/>
<dbReference type="PANTHER" id="PTHR33361">
    <property type="entry name" value="GLR0591 PROTEIN"/>
    <property type="match status" value="1"/>
</dbReference>
<dbReference type="PANTHER" id="PTHR33361:SF2">
    <property type="entry name" value="DUF885 DOMAIN-CONTAINING PROTEIN"/>
    <property type="match status" value="1"/>
</dbReference>
<feature type="signal peptide" evidence="1">
    <location>
        <begin position="1"/>
        <end position="31"/>
    </location>
</feature>
<sequence length="592" mass="68026">MLLRQNMMKNALKLCGVGLLSSAAMFASANADQRLESLMADYWDGYLNQNPLQANLNGDMRHSDKLGRVDGQGRAEAQQLLDESLKQLKTVKFDQLSAQQKVNFQLFDWMLRHERRTLDFDWHYYTFTTYSGWHDGFARSAPRVRIKNEQDAKNYIKRLAAFEKFADDNMALMREGIRTANTQPCETLVGYEEGIRGYIKPVEDSAFYGPLKKLPATIDAKAQEKLKTDAKAVIAKHVLPKYQAYLDFYLEDYQPACRKVVGISSVNNGGELYDHFVKYYTTVDTDADAVHKIGQSEVKRIREEMKAIMQEVKFDGDFKAFLNFLRTDPQFYPKTEIGYMAAAAAIAKDMDGKLPEYFSYLPRNPYGIEKVPAQIAPKVTPAYYQRGAADGTRAGKYFLNTYDLKSRALYELPALTLHEAVPGHHLQISIQNELQNLPEFRRFYYFHPFGEGWALYAEYLGEEMGMYNTPYERFGRLTYEMWRALRLVVDTGMHAKGWTRQQAIDFMVNNSALSLHNITTEVDRYITWPGQALSYKMGELKIRELRQFAEKELGGKFDLREFHTQVLTNGAVPLSVLEQLIKEWVAEQKAAA</sequence>
<dbReference type="EMBL" id="JACHHT010000003">
    <property type="protein sequence ID" value="MBB6523209.1"/>
    <property type="molecule type" value="Genomic_DNA"/>
</dbReference>
<evidence type="ECO:0000256" key="1">
    <source>
        <dbReference type="SAM" id="SignalP"/>
    </source>
</evidence>
<evidence type="ECO:0000313" key="2">
    <source>
        <dbReference type="EMBL" id="MBB6523209.1"/>
    </source>
</evidence>
<organism evidence="2 3">
    <name type="scientific">Pseudoteredinibacter isoporae</name>
    <dbReference type="NCBI Taxonomy" id="570281"/>
    <lineage>
        <taxon>Bacteria</taxon>
        <taxon>Pseudomonadati</taxon>
        <taxon>Pseudomonadota</taxon>
        <taxon>Gammaproteobacteria</taxon>
        <taxon>Cellvibrionales</taxon>
        <taxon>Cellvibrionaceae</taxon>
        <taxon>Pseudoteredinibacter</taxon>
    </lineage>
</organism>